<evidence type="ECO:0000259" key="2">
    <source>
        <dbReference type="PROSITE" id="PS51729"/>
    </source>
</evidence>
<dbReference type="RefSeq" id="WP_212526236.1">
    <property type="nucleotide sequence ID" value="NZ_JAGSOG010000001.1"/>
</dbReference>
<reference evidence="3" key="1">
    <citation type="submission" date="2021-04" db="EMBL/GenBank/DDBJ databases">
        <title>Genome based classification of Actinospica acidithermotolerans sp. nov., an actinobacterium isolated from an Indonesian hot spring.</title>
        <authorList>
            <person name="Kusuma A.B."/>
            <person name="Putra K.E."/>
            <person name="Nafisah S."/>
            <person name="Loh J."/>
            <person name="Nouioui I."/>
            <person name="Goodfellow M."/>
        </authorList>
    </citation>
    <scope>NUCLEOTIDE SEQUENCE</scope>
    <source>
        <strain evidence="3">CSCA 57</strain>
    </source>
</reference>
<dbReference type="Gene3D" id="3.40.630.30">
    <property type="match status" value="1"/>
</dbReference>
<evidence type="ECO:0000313" key="4">
    <source>
        <dbReference type="Proteomes" id="UP000675781"/>
    </source>
</evidence>
<name>A0A941IKC8_9ACTN</name>
<evidence type="ECO:0000313" key="3">
    <source>
        <dbReference type="EMBL" id="MBR7831705.1"/>
    </source>
</evidence>
<dbReference type="InterPro" id="IPR000182">
    <property type="entry name" value="GNAT_dom"/>
</dbReference>
<evidence type="ECO:0000259" key="1">
    <source>
        <dbReference type="PROSITE" id="PS51186"/>
    </source>
</evidence>
<feature type="domain" description="N-acetyltransferase" evidence="2">
    <location>
        <begin position="8"/>
        <end position="94"/>
    </location>
</feature>
<dbReference type="InterPro" id="IPR016181">
    <property type="entry name" value="Acyl_CoA_acyltransferase"/>
</dbReference>
<dbReference type="PROSITE" id="PS51729">
    <property type="entry name" value="GNAT_YJDJ"/>
    <property type="match status" value="1"/>
</dbReference>
<dbReference type="SUPFAM" id="SSF55729">
    <property type="entry name" value="Acyl-CoA N-acyltransferases (Nat)"/>
    <property type="match status" value="1"/>
</dbReference>
<accession>A0A941IKC8</accession>
<comment type="caution">
    <text evidence="3">The sequence shown here is derived from an EMBL/GenBank/DDBJ whole genome shotgun (WGS) entry which is preliminary data.</text>
</comment>
<protein>
    <submittedName>
        <fullName evidence="3">N-acetyltransferase</fullName>
    </submittedName>
</protein>
<keyword evidence="4" id="KW-1185">Reference proteome</keyword>
<dbReference type="PROSITE" id="PS51186">
    <property type="entry name" value="GNAT"/>
    <property type="match status" value="1"/>
</dbReference>
<sequence>MTTMEILDEREDHNRFAAYVEGRRIGYASWIQVRETVLLPHVEVDQDRHDLGIGSLLVRRVFDEARAHGYTVLALCPFARRWADLHPAYRDVVRTPKAGEIAAVTSLLAADQTMRLLHRDESKQLEQVLEPEAAMPEAVPEAMPEVI</sequence>
<dbReference type="InterPro" id="IPR031165">
    <property type="entry name" value="GNAT_YJDJ"/>
</dbReference>
<gene>
    <name evidence="3" type="ORF">KDL01_00445</name>
</gene>
<proteinExistence type="predicted"/>
<dbReference type="CDD" id="cd04301">
    <property type="entry name" value="NAT_SF"/>
    <property type="match status" value="1"/>
</dbReference>
<organism evidence="3 4">
    <name type="scientific">Actinospica durhamensis</name>
    <dbReference type="NCBI Taxonomy" id="1508375"/>
    <lineage>
        <taxon>Bacteria</taxon>
        <taxon>Bacillati</taxon>
        <taxon>Actinomycetota</taxon>
        <taxon>Actinomycetes</taxon>
        <taxon>Catenulisporales</taxon>
        <taxon>Actinospicaceae</taxon>
        <taxon>Actinospica</taxon>
    </lineage>
</organism>
<feature type="domain" description="N-acetyltransferase" evidence="1">
    <location>
        <begin position="1"/>
        <end position="126"/>
    </location>
</feature>
<dbReference type="Proteomes" id="UP000675781">
    <property type="component" value="Unassembled WGS sequence"/>
</dbReference>
<dbReference type="AlphaFoldDB" id="A0A941IKC8"/>
<dbReference type="EMBL" id="JAGSOG010000001">
    <property type="protein sequence ID" value="MBR7831705.1"/>
    <property type="molecule type" value="Genomic_DNA"/>
</dbReference>
<dbReference type="GO" id="GO:0016747">
    <property type="term" value="F:acyltransferase activity, transferring groups other than amino-acyl groups"/>
    <property type="evidence" value="ECO:0007669"/>
    <property type="project" value="InterPro"/>
</dbReference>
<dbReference type="Pfam" id="PF14542">
    <property type="entry name" value="Acetyltransf_CG"/>
    <property type="match status" value="1"/>
</dbReference>